<evidence type="ECO:0000313" key="2">
    <source>
        <dbReference type="Proteomes" id="UP000054359"/>
    </source>
</evidence>
<gene>
    <name evidence="1" type="ORF">X975_26329</name>
</gene>
<evidence type="ECO:0000313" key="1">
    <source>
        <dbReference type="EMBL" id="KFM83502.1"/>
    </source>
</evidence>
<reference evidence="1 2" key="1">
    <citation type="submission" date="2013-11" db="EMBL/GenBank/DDBJ databases">
        <title>Genome sequencing of Stegodyphus mimosarum.</title>
        <authorList>
            <person name="Bechsgaard J."/>
        </authorList>
    </citation>
    <scope>NUCLEOTIDE SEQUENCE [LARGE SCALE GENOMIC DNA]</scope>
</reference>
<name>A0A087V1L3_STEMI</name>
<dbReference type="EMBL" id="KL864867">
    <property type="protein sequence ID" value="KFM83502.1"/>
    <property type="molecule type" value="Genomic_DNA"/>
</dbReference>
<dbReference type="OrthoDB" id="6430189at2759"/>
<protein>
    <submittedName>
        <fullName evidence="1">Uncharacterized protein</fullName>
    </submittedName>
</protein>
<proteinExistence type="predicted"/>
<keyword evidence="2" id="KW-1185">Reference proteome</keyword>
<organism evidence="1 2">
    <name type="scientific">Stegodyphus mimosarum</name>
    <name type="common">African social velvet spider</name>
    <dbReference type="NCBI Taxonomy" id="407821"/>
    <lineage>
        <taxon>Eukaryota</taxon>
        <taxon>Metazoa</taxon>
        <taxon>Ecdysozoa</taxon>
        <taxon>Arthropoda</taxon>
        <taxon>Chelicerata</taxon>
        <taxon>Arachnida</taxon>
        <taxon>Araneae</taxon>
        <taxon>Araneomorphae</taxon>
        <taxon>Entelegynae</taxon>
        <taxon>Eresoidea</taxon>
        <taxon>Eresidae</taxon>
        <taxon>Stegodyphus</taxon>
    </lineage>
</organism>
<dbReference type="Proteomes" id="UP000054359">
    <property type="component" value="Unassembled WGS sequence"/>
</dbReference>
<sequence>MSAKEGLELQAKKMLKVSNLKFPAGEVDDTVKLRIPDVDRARSDP</sequence>
<feature type="non-terminal residue" evidence="1">
    <location>
        <position position="45"/>
    </location>
</feature>
<accession>A0A087V1L3</accession>
<dbReference type="AlphaFoldDB" id="A0A087V1L3"/>